<dbReference type="Pfam" id="PF02875">
    <property type="entry name" value="Mur_ligase_C"/>
    <property type="match status" value="1"/>
</dbReference>
<evidence type="ECO:0000313" key="16">
    <source>
        <dbReference type="Proteomes" id="UP001501787"/>
    </source>
</evidence>
<organism evidence="15 16">
    <name type="scientific">Psychrobacter aestuarii</name>
    <dbReference type="NCBI Taxonomy" id="556327"/>
    <lineage>
        <taxon>Bacteria</taxon>
        <taxon>Pseudomonadati</taxon>
        <taxon>Pseudomonadota</taxon>
        <taxon>Gammaproteobacteria</taxon>
        <taxon>Moraxellales</taxon>
        <taxon>Moraxellaceae</taxon>
        <taxon>Psychrobacter</taxon>
    </lineage>
</organism>
<evidence type="ECO:0000256" key="8">
    <source>
        <dbReference type="ARBA" id="ARBA00023306"/>
    </source>
</evidence>
<dbReference type="PANTHER" id="PTHR43024:SF1">
    <property type="entry name" value="UDP-N-ACETYLMURAMOYL-TRIPEPTIDE--D-ALANYL-D-ALANINE LIGASE"/>
    <property type="match status" value="1"/>
</dbReference>
<dbReference type="SUPFAM" id="SSF63418">
    <property type="entry name" value="MurE/MurF N-terminal domain"/>
    <property type="match status" value="1"/>
</dbReference>
<reference evidence="16" key="1">
    <citation type="journal article" date="2019" name="Int. J. Syst. Evol. Microbiol.">
        <title>The Global Catalogue of Microorganisms (GCM) 10K type strain sequencing project: providing services to taxonomists for standard genome sequencing and annotation.</title>
        <authorList>
            <consortium name="The Broad Institute Genomics Platform"/>
            <consortium name="The Broad Institute Genome Sequencing Center for Infectious Disease"/>
            <person name="Wu L."/>
            <person name="Ma J."/>
        </authorList>
    </citation>
    <scope>NUCLEOTIDE SEQUENCE [LARGE SCALE GENOMIC DNA]</scope>
    <source>
        <strain evidence="16">JCM 16343</strain>
    </source>
</reference>
<dbReference type="GO" id="GO:0016874">
    <property type="term" value="F:ligase activity"/>
    <property type="evidence" value="ECO:0007669"/>
    <property type="project" value="UniProtKB-KW"/>
</dbReference>
<keyword evidence="5 10" id="KW-0067">ATP-binding</keyword>
<dbReference type="InterPro" id="IPR035911">
    <property type="entry name" value="MurE/MurF_N"/>
</dbReference>
<evidence type="ECO:0000256" key="2">
    <source>
        <dbReference type="ARBA" id="ARBA00022598"/>
    </source>
</evidence>
<dbReference type="PANTHER" id="PTHR43024">
    <property type="entry name" value="UDP-N-ACETYLMURAMOYL-TRIPEPTIDE--D-ALANYL-D-ALANINE LIGASE"/>
    <property type="match status" value="1"/>
</dbReference>
<name>A0ABP3F833_9GAMM</name>
<feature type="domain" description="Mur ligase N-terminal catalytic" evidence="12">
    <location>
        <begin position="48"/>
        <end position="94"/>
    </location>
</feature>
<evidence type="ECO:0000313" key="15">
    <source>
        <dbReference type="EMBL" id="GAA0307416.1"/>
    </source>
</evidence>
<keyword evidence="6 10" id="KW-0133">Cell shape</keyword>
<dbReference type="Gene3D" id="3.40.1190.10">
    <property type="entry name" value="Mur-like, catalytic domain"/>
    <property type="match status" value="1"/>
</dbReference>
<dbReference type="Gene3D" id="3.40.1390.10">
    <property type="entry name" value="MurE/MurF, N-terminal domain"/>
    <property type="match status" value="1"/>
</dbReference>
<evidence type="ECO:0000256" key="5">
    <source>
        <dbReference type="ARBA" id="ARBA00022840"/>
    </source>
</evidence>
<evidence type="ECO:0000256" key="10">
    <source>
        <dbReference type="HAMAP-Rule" id="MF_02019"/>
    </source>
</evidence>
<dbReference type="Gene3D" id="3.90.190.20">
    <property type="entry name" value="Mur ligase, C-terminal domain"/>
    <property type="match status" value="1"/>
</dbReference>
<comment type="similarity">
    <text evidence="10">Belongs to the MurCDEF family. MurF subfamily.</text>
</comment>
<keyword evidence="4 10" id="KW-0547">Nucleotide-binding</keyword>
<dbReference type="HAMAP" id="MF_02019">
    <property type="entry name" value="MurF"/>
    <property type="match status" value="1"/>
</dbReference>
<evidence type="ECO:0000259" key="13">
    <source>
        <dbReference type="Pfam" id="PF02875"/>
    </source>
</evidence>
<dbReference type="InterPro" id="IPR004101">
    <property type="entry name" value="Mur_ligase_C"/>
</dbReference>
<evidence type="ECO:0000256" key="3">
    <source>
        <dbReference type="ARBA" id="ARBA00022618"/>
    </source>
</evidence>
<evidence type="ECO:0000259" key="12">
    <source>
        <dbReference type="Pfam" id="PF01225"/>
    </source>
</evidence>
<dbReference type="Pfam" id="PF08245">
    <property type="entry name" value="Mur_ligase_M"/>
    <property type="match status" value="1"/>
</dbReference>
<evidence type="ECO:0000256" key="11">
    <source>
        <dbReference type="RuleBase" id="RU004136"/>
    </source>
</evidence>
<dbReference type="EMBL" id="BAAAFR010000001">
    <property type="protein sequence ID" value="GAA0307416.1"/>
    <property type="molecule type" value="Genomic_DNA"/>
</dbReference>
<dbReference type="Proteomes" id="UP001501787">
    <property type="component" value="Unassembled WGS sequence"/>
</dbReference>
<evidence type="ECO:0000256" key="1">
    <source>
        <dbReference type="ARBA" id="ARBA00022490"/>
    </source>
</evidence>
<keyword evidence="8 10" id="KW-0131">Cell cycle</keyword>
<evidence type="ECO:0000256" key="9">
    <source>
        <dbReference type="ARBA" id="ARBA00023316"/>
    </source>
</evidence>
<keyword evidence="1 10" id="KW-0963">Cytoplasm</keyword>
<comment type="function">
    <text evidence="10 11">Involved in cell wall formation. Catalyzes the final step in the synthesis of UDP-N-acetylmuramoyl-pentapeptide, the precursor of murein.</text>
</comment>
<feature type="domain" description="Mur ligase C-terminal" evidence="13">
    <location>
        <begin position="344"/>
        <end position="461"/>
    </location>
</feature>
<evidence type="ECO:0000256" key="4">
    <source>
        <dbReference type="ARBA" id="ARBA00022741"/>
    </source>
</evidence>
<accession>A0ABP3F833</accession>
<sequence length="475" mass="50885">MTADNNLLQSQGLYVWQADNLLAATASLDGHWQSSDDDALTHLTSNRIATDTRTIKTGDIFLALSGDNFDGHDYINVAVSKGAVAAIVSRPVSSSISQLVVSDTRLALGQLGAYRRSQHPNLTVIAITGSSGKTTCKEMLGSIFGRLAPTLITRGNLNNDLGVPMMLLELSDHHRYAVLELGANHIGEIAYTTEMVHPDVACILNIGTAHLGEFGSREGICQTKAEIYHTLNDSQVAVVPDKDDFTNQLRRIAEQHTDRVIGFGSTDVSASHLDVEPERSEFKLHIGSDIKDIQLPLAGEHNVSNALAAAACAYALGIEVADIVTGLENARPAKGRLNTQLLGNHRLIDDTYNANPHSVRAAAKVLAAQTGTQVMVLGDIAELGEAAVSEHQSLGRTIAAIGIDVLLCVGQYAKYSVAGANEVSAISAHAFEDKDSLLIYLQQYLQAQQTQPCTVLFKGSRSMAMETLIDALIKE</sequence>
<keyword evidence="7 10" id="KW-0573">Peptidoglycan synthesis</keyword>
<keyword evidence="3 10" id="KW-0132">Cell division</keyword>
<dbReference type="InterPro" id="IPR000713">
    <property type="entry name" value="Mur_ligase_N"/>
</dbReference>
<dbReference type="InterPro" id="IPR036565">
    <property type="entry name" value="Mur-like_cat_sf"/>
</dbReference>
<proteinExistence type="inferred from homology"/>
<dbReference type="InterPro" id="IPR013221">
    <property type="entry name" value="Mur_ligase_cen"/>
</dbReference>
<evidence type="ECO:0000256" key="7">
    <source>
        <dbReference type="ARBA" id="ARBA00022984"/>
    </source>
</evidence>
<dbReference type="EC" id="6.3.2.10" evidence="10 11"/>
<dbReference type="InterPro" id="IPR005863">
    <property type="entry name" value="UDP-N-AcMur_synth"/>
</dbReference>
<comment type="pathway">
    <text evidence="10 11">Cell wall biogenesis; peptidoglycan biosynthesis.</text>
</comment>
<comment type="subcellular location">
    <subcellularLocation>
        <location evidence="10 11">Cytoplasm</location>
    </subcellularLocation>
</comment>
<feature type="binding site" evidence="10">
    <location>
        <begin position="129"/>
        <end position="135"/>
    </location>
    <ligand>
        <name>ATP</name>
        <dbReference type="ChEBI" id="CHEBI:30616"/>
    </ligand>
</feature>
<evidence type="ECO:0000259" key="14">
    <source>
        <dbReference type="Pfam" id="PF08245"/>
    </source>
</evidence>
<evidence type="ECO:0000256" key="6">
    <source>
        <dbReference type="ARBA" id="ARBA00022960"/>
    </source>
</evidence>
<comment type="catalytic activity">
    <reaction evidence="10 11">
        <text>D-alanyl-D-alanine + UDP-N-acetyl-alpha-D-muramoyl-L-alanyl-gamma-D-glutamyl-meso-2,6-diaminopimelate + ATP = UDP-N-acetyl-alpha-D-muramoyl-L-alanyl-gamma-D-glutamyl-meso-2,6-diaminopimeloyl-D-alanyl-D-alanine + ADP + phosphate + H(+)</text>
        <dbReference type="Rhea" id="RHEA:28374"/>
        <dbReference type="ChEBI" id="CHEBI:15378"/>
        <dbReference type="ChEBI" id="CHEBI:30616"/>
        <dbReference type="ChEBI" id="CHEBI:43474"/>
        <dbReference type="ChEBI" id="CHEBI:57822"/>
        <dbReference type="ChEBI" id="CHEBI:61386"/>
        <dbReference type="ChEBI" id="CHEBI:83905"/>
        <dbReference type="ChEBI" id="CHEBI:456216"/>
        <dbReference type="EC" id="6.3.2.10"/>
    </reaction>
</comment>
<gene>
    <name evidence="10" type="primary">murF</name>
    <name evidence="15" type="ORF">GCM10009129_00590</name>
</gene>
<keyword evidence="9 10" id="KW-0961">Cell wall biogenesis/degradation</keyword>
<comment type="caution">
    <text evidence="15">The sequence shown here is derived from an EMBL/GenBank/DDBJ whole genome shotgun (WGS) entry which is preliminary data.</text>
</comment>
<feature type="domain" description="Mur ligase central" evidence="14">
    <location>
        <begin position="127"/>
        <end position="313"/>
    </location>
</feature>
<dbReference type="SUPFAM" id="SSF53623">
    <property type="entry name" value="MurD-like peptide ligases, catalytic domain"/>
    <property type="match status" value="1"/>
</dbReference>
<dbReference type="Pfam" id="PF01225">
    <property type="entry name" value="Mur_ligase"/>
    <property type="match status" value="1"/>
</dbReference>
<dbReference type="NCBIfam" id="TIGR01143">
    <property type="entry name" value="murF"/>
    <property type="match status" value="1"/>
</dbReference>
<dbReference type="RefSeq" id="WP_201504376.1">
    <property type="nucleotide sequence ID" value="NZ_BAAAFR010000001.1"/>
</dbReference>
<dbReference type="InterPro" id="IPR036615">
    <property type="entry name" value="Mur_ligase_C_dom_sf"/>
</dbReference>
<keyword evidence="2 10" id="KW-0436">Ligase</keyword>
<dbReference type="SUPFAM" id="SSF53244">
    <property type="entry name" value="MurD-like peptide ligases, peptide-binding domain"/>
    <property type="match status" value="1"/>
</dbReference>
<protein>
    <recommendedName>
        <fullName evidence="10 11">UDP-N-acetylmuramoyl-tripeptide--D-alanyl-D-alanine ligase</fullName>
        <ecNumber evidence="10 11">6.3.2.10</ecNumber>
    </recommendedName>
    <alternativeName>
        <fullName evidence="10">D-alanyl-D-alanine-adding enzyme</fullName>
    </alternativeName>
</protein>
<keyword evidence="16" id="KW-1185">Reference proteome</keyword>
<dbReference type="InterPro" id="IPR051046">
    <property type="entry name" value="MurCDEF_CellWall_CoF430Synth"/>
</dbReference>